<proteinExistence type="predicted"/>
<dbReference type="CDD" id="cd02966">
    <property type="entry name" value="TlpA_like_family"/>
    <property type="match status" value="1"/>
</dbReference>
<organism evidence="3 4">
    <name type="scientific">Candidatus Cryptobacteroides gallistercoris</name>
    <dbReference type="NCBI Taxonomy" id="2840765"/>
    <lineage>
        <taxon>Bacteria</taxon>
        <taxon>Pseudomonadati</taxon>
        <taxon>Bacteroidota</taxon>
        <taxon>Bacteroidia</taxon>
        <taxon>Bacteroidales</taxon>
        <taxon>Candidatus Cryptobacteroides</taxon>
    </lineage>
</organism>
<gene>
    <name evidence="3" type="ORF">IAC07_03195</name>
</gene>
<keyword evidence="1" id="KW-0732">Signal</keyword>
<accession>A0A940IGB3</accession>
<evidence type="ECO:0000313" key="3">
    <source>
        <dbReference type="EMBL" id="MBO8453715.1"/>
    </source>
</evidence>
<reference evidence="3" key="2">
    <citation type="journal article" date="2021" name="PeerJ">
        <title>Extensive microbial diversity within the chicken gut microbiome revealed by metagenomics and culture.</title>
        <authorList>
            <person name="Gilroy R."/>
            <person name="Ravi A."/>
            <person name="Getino M."/>
            <person name="Pursley I."/>
            <person name="Horton D.L."/>
            <person name="Alikhan N.F."/>
            <person name="Baker D."/>
            <person name="Gharbi K."/>
            <person name="Hall N."/>
            <person name="Watson M."/>
            <person name="Adriaenssens E.M."/>
            <person name="Foster-Nyarko E."/>
            <person name="Jarju S."/>
            <person name="Secka A."/>
            <person name="Antonio M."/>
            <person name="Oren A."/>
            <person name="Chaudhuri R.R."/>
            <person name="La Ragione R."/>
            <person name="Hildebrand F."/>
            <person name="Pallen M.J."/>
        </authorList>
    </citation>
    <scope>NUCLEOTIDE SEQUENCE</scope>
    <source>
        <strain evidence="3">F1-3629</strain>
    </source>
</reference>
<comment type="caution">
    <text evidence="3">The sequence shown here is derived from an EMBL/GenBank/DDBJ whole genome shotgun (WGS) entry which is preliminary data.</text>
</comment>
<dbReference type="PANTHER" id="PTHR42852:SF17">
    <property type="entry name" value="THIOREDOXIN-LIKE PROTEIN HI_1115"/>
    <property type="match status" value="1"/>
</dbReference>
<feature type="signal peptide" evidence="1">
    <location>
        <begin position="1"/>
        <end position="22"/>
    </location>
</feature>
<dbReference type="InterPro" id="IPR050553">
    <property type="entry name" value="Thioredoxin_ResA/DsbE_sf"/>
</dbReference>
<feature type="domain" description="Thioredoxin" evidence="2">
    <location>
        <begin position="19"/>
        <end position="163"/>
    </location>
</feature>
<dbReference type="InterPro" id="IPR013766">
    <property type="entry name" value="Thioredoxin_domain"/>
</dbReference>
<dbReference type="AlphaFoldDB" id="A0A940IGB3"/>
<protein>
    <submittedName>
        <fullName evidence="3">TlpA family protein disulfide reductase</fullName>
    </submittedName>
</protein>
<name>A0A940IGB3_9BACT</name>
<feature type="chain" id="PRO_5037413947" evidence="1">
    <location>
        <begin position="23"/>
        <end position="169"/>
    </location>
</feature>
<dbReference type="InterPro" id="IPR013740">
    <property type="entry name" value="Redoxin"/>
</dbReference>
<dbReference type="PANTHER" id="PTHR42852">
    <property type="entry name" value="THIOL:DISULFIDE INTERCHANGE PROTEIN DSBE"/>
    <property type="match status" value="1"/>
</dbReference>
<evidence type="ECO:0000259" key="2">
    <source>
        <dbReference type="PROSITE" id="PS51352"/>
    </source>
</evidence>
<dbReference type="InterPro" id="IPR036249">
    <property type="entry name" value="Thioredoxin-like_sf"/>
</dbReference>
<evidence type="ECO:0000313" key="4">
    <source>
        <dbReference type="Proteomes" id="UP000771749"/>
    </source>
</evidence>
<dbReference type="Gene3D" id="3.40.30.10">
    <property type="entry name" value="Glutaredoxin"/>
    <property type="match status" value="1"/>
</dbReference>
<dbReference type="PROSITE" id="PS51352">
    <property type="entry name" value="THIOREDOXIN_2"/>
    <property type="match status" value="1"/>
</dbReference>
<evidence type="ECO:0000256" key="1">
    <source>
        <dbReference type="SAM" id="SignalP"/>
    </source>
</evidence>
<dbReference type="SUPFAM" id="SSF52833">
    <property type="entry name" value="Thioredoxin-like"/>
    <property type="match status" value="1"/>
</dbReference>
<dbReference type="Pfam" id="PF08534">
    <property type="entry name" value="Redoxin"/>
    <property type="match status" value="1"/>
</dbReference>
<dbReference type="GO" id="GO:0016491">
    <property type="term" value="F:oxidoreductase activity"/>
    <property type="evidence" value="ECO:0007669"/>
    <property type="project" value="InterPro"/>
</dbReference>
<dbReference type="EMBL" id="JADIMJ010000047">
    <property type="protein sequence ID" value="MBO8453715.1"/>
    <property type="molecule type" value="Genomic_DNA"/>
</dbReference>
<sequence>MRNFWKMLIVAAALAVSAVSSAQTLPDVTVEDSRGKEIAVRSLLTGRPMIISYWSIACKPCIQELNAINDVIDEWREEADFDVVAVSVDDIRLVAGARAKASALGWDFTCVYDPNQDLKRAMNVNLTPQSFVVDADGKIVFSHTGYTPGSEELLFEKILEITETADGND</sequence>
<dbReference type="Proteomes" id="UP000771749">
    <property type="component" value="Unassembled WGS sequence"/>
</dbReference>
<reference evidence="3" key="1">
    <citation type="submission" date="2020-10" db="EMBL/GenBank/DDBJ databases">
        <authorList>
            <person name="Gilroy R."/>
        </authorList>
    </citation>
    <scope>NUCLEOTIDE SEQUENCE</scope>
    <source>
        <strain evidence="3">F1-3629</strain>
    </source>
</reference>